<evidence type="ECO:0000256" key="6">
    <source>
        <dbReference type="ARBA" id="ARBA00022729"/>
    </source>
</evidence>
<dbReference type="EMBL" id="KE346271">
    <property type="protein sequence ID" value="EXC31795.1"/>
    <property type="molecule type" value="Genomic_DNA"/>
</dbReference>
<dbReference type="eggNOG" id="KOG3340">
    <property type="taxonomic scope" value="Eukaryota"/>
</dbReference>
<dbReference type="InterPro" id="IPR017853">
    <property type="entry name" value="GH"/>
</dbReference>
<feature type="signal peptide" evidence="11">
    <location>
        <begin position="1"/>
        <end position="23"/>
    </location>
</feature>
<feature type="chain" id="PRO_5004933204" description="alpha-L-fucosidase" evidence="11">
    <location>
        <begin position="24"/>
        <end position="521"/>
    </location>
</feature>
<dbReference type="PANTHER" id="PTHR10030">
    <property type="entry name" value="ALPHA-L-FUCOSIDASE"/>
    <property type="match status" value="1"/>
</dbReference>
<protein>
    <recommendedName>
        <fullName evidence="3">alpha-L-fucosidase</fullName>
        <ecNumber evidence="3">3.2.1.51</ecNumber>
    </recommendedName>
    <alternativeName>
        <fullName evidence="10">Alpha-L-fucoside fucohydrolase</fullName>
    </alternativeName>
</protein>
<evidence type="ECO:0000256" key="10">
    <source>
        <dbReference type="ARBA" id="ARBA00081661"/>
    </source>
</evidence>
<feature type="domain" description="F5/8 type C" evidence="12">
    <location>
        <begin position="342"/>
        <end position="484"/>
    </location>
</feature>
<evidence type="ECO:0000256" key="1">
    <source>
        <dbReference type="ARBA" id="ARBA00004271"/>
    </source>
</evidence>
<dbReference type="FunFam" id="2.60.120.260:FF:000093">
    <property type="entry name" value="Alpha-L-fucosidase 1"/>
    <property type="match status" value="1"/>
</dbReference>
<dbReference type="Pfam" id="PF01120">
    <property type="entry name" value="Alpha_L_fucos"/>
    <property type="match status" value="1"/>
</dbReference>
<reference evidence="14" key="1">
    <citation type="submission" date="2013-01" db="EMBL/GenBank/DDBJ databases">
        <title>Draft Genome Sequence of a Mulberry Tree, Morus notabilis C.K. Schneid.</title>
        <authorList>
            <person name="He N."/>
            <person name="Zhao S."/>
        </authorList>
    </citation>
    <scope>NUCLEOTIDE SEQUENCE</scope>
</reference>
<dbReference type="SMART" id="SM00812">
    <property type="entry name" value="Alpha_L_fucos"/>
    <property type="match status" value="1"/>
</dbReference>
<dbReference type="GO" id="GO:0005764">
    <property type="term" value="C:lysosome"/>
    <property type="evidence" value="ECO:0007669"/>
    <property type="project" value="TreeGrafter"/>
</dbReference>
<dbReference type="PROSITE" id="PS50022">
    <property type="entry name" value="FA58C_3"/>
    <property type="match status" value="1"/>
</dbReference>
<evidence type="ECO:0000256" key="3">
    <source>
        <dbReference type="ARBA" id="ARBA00012662"/>
    </source>
</evidence>
<comment type="subcellular location">
    <subcellularLocation>
        <location evidence="1">Secreted</location>
        <location evidence="1">Extracellular space</location>
        <location evidence="1">Apoplast</location>
    </subcellularLocation>
</comment>
<dbReference type="SUPFAM" id="SSF49785">
    <property type="entry name" value="Galactose-binding domain-like"/>
    <property type="match status" value="1"/>
</dbReference>
<sequence>MKKKKNSHFPLVLLLFYLSSSSSYFSSSLSLTVEPPPLPILPIPSASQLQWQLGKMAMFLHFGPNTFTDSEWGTGHADPSVFNPTRLDAAQWVRVAKDAGFSRVILTAKHHDGFCLWPSAYTDYSVRSSKWRNGIGDVVGDLAAAARDAGVGLGLYLSPWDRHEWTYGRTLDYNEFYVGQMSELLTRYGEIKEVWLDGAKGEGQKDMQYFFDSWFSLIHQLQPGAVIFSDAGPDTRWIGDEAGVAGSTCWSLFNCSNAEIGGTDPQYSERGDPAGHDWVPAECDVSIRPGWFWHPSEAPKSAITLLDIYYKSVGRNCLFLLNVPPNSSGLISPEDIQVLQEFSEIRKSIFSHNLAINALLVASSTRAAGDSRFDPYNVLKEGIFTYWAPKKNKPDWVLYLDLQGSVSFNVLQVQEPIHMGQRIAEFHIEILDDENEKWKKVANGTTVGYQRLLRFPTVKSQFLRFVIDKSRADPLISYVGIYMDNFSILRDDVADISRGTSSNSSQFIHQIVVNNSLIATT</sequence>
<evidence type="ECO:0000256" key="8">
    <source>
        <dbReference type="ARBA" id="ARBA00023180"/>
    </source>
</evidence>
<keyword evidence="14" id="KW-1185">Reference proteome</keyword>
<dbReference type="InterPro" id="IPR008979">
    <property type="entry name" value="Galactose-bd-like_sf"/>
</dbReference>
<dbReference type="FunFam" id="3.20.20.80:FF:000052">
    <property type="entry name" value="Putative alpha-L-fucosidase 1"/>
    <property type="match status" value="1"/>
</dbReference>
<evidence type="ECO:0000256" key="4">
    <source>
        <dbReference type="ARBA" id="ARBA00022523"/>
    </source>
</evidence>
<dbReference type="GO" id="GO:0048046">
    <property type="term" value="C:apoplast"/>
    <property type="evidence" value="ECO:0007669"/>
    <property type="project" value="UniProtKB-SubCell"/>
</dbReference>
<keyword evidence="4" id="KW-0052">Apoplast</keyword>
<evidence type="ECO:0000256" key="11">
    <source>
        <dbReference type="SAM" id="SignalP"/>
    </source>
</evidence>
<dbReference type="STRING" id="981085.W9SJJ0"/>
<gene>
    <name evidence="13" type="ORF">L484_020620</name>
</gene>
<dbReference type="GO" id="GO:0016139">
    <property type="term" value="P:glycoside catabolic process"/>
    <property type="evidence" value="ECO:0007669"/>
    <property type="project" value="TreeGrafter"/>
</dbReference>
<dbReference type="GO" id="GO:0006004">
    <property type="term" value="P:fucose metabolic process"/>
    <property type="evidence" value="ECO:0007669"/>
    <property type="project" value="TreeGrafter"/>
</dbReference>
<name>W9SJJ0_9ROSA</name>
<dbReference type="Pfam" id="PF00754">
    <property type="entry name" value="F5_F8_type_C"/>
    <property type="match status" value="1"/>
</dbReference>
<evidence type="ECO:0000256" key="7">
    <source>
        <dbReference type="ARBA" id="ARBA00022801"/>
    </source>
</evidence>
<evidence type="ECO:0000256" key="2">
    <source>
        <dbReference type="ARBA" id="ARBA00007951"/>
    </source>
</evidence>
<dbReference type="GO" id="GO:0004560">
    <property type="term" value="F:alpha-L-fucosidase activity"/>
    <property type="evidence" value="ECO:0007669"/>
    <property type="project" value="UniProtKB-EC"/>
</dbReference>
<dbReference type="OrthoDB" id="6039950at2759"/>
<accession>W9SJJ0</accession>
<keyword evidence="8" id="KW-0325">Glycoprotein</keyword>
<evidence type="ECO:0000313" key="13">
    <source>
        <dbReference type="EMBL" id="EXC31795.1"/>
    </source>
</evidence>
<organism evidence="13 14">
    <name type="scientific">Morus notabilis</name>
    <dbReference type="NCBI Taxonomy" id="981085"/>
    <lineage>
        <taxon>Eukaryota</taxon>
        <taxon>Viridiplantae</taxon>
        <taxon>Streptophyta</taxon>
        <taxon>Embryophyta</taxon>
        <taxon>Tracheophyta</taxon>
        <taxon>Spermatophyta</taxon>
        <taxon>Magnoliopsida</taxon>
        <taxon>eudicotyledons</taxon>
        <taxon>Gunneridae</taxon>
        <taxon>Pentapetalae</taxon>
        <taxon>rosids</taxon>
        <taxon>fabids</taxon>
        <taxon>Rosales</taxon>
        <taxon>Moraceae</taxon>
        <taxon>Moreae</taxon>
        <taxon>Morus</taxon>
    </lineage>
</organism>
<keyword evidence="6 11" id="KW-0732">Signal</keyword>
<keyword evidence="9" id="KW-0326">Glycosidase</keyword>
<dbReference type="InterPro" id="IPR000421">
    <property type="entry name" value="FA58C"/>
</dbReference>
<keyword evidence="5" id="KW-0964">Secreted</keyword>
<proteinExistence type="inferred from homology"/>
<keyword evidence="7" id="KW-0378">Hydrolase</keyword>
<evidence type="ECO:0000259" key="12">
    <source>
        <dbReference type="PROSITE" id="PS50022"/>
    </source>
</evidence>
<dbReference type="KEGG" id="mnt:21403512"/>
<dbReference type="PANTHER" id="PTHR10030:SF27">
    <property type="entry name" value="ALPHA-L-FUCOSIDASE 1"/>
    <property type="match status" value="1"/>
</dbReference>
<dbReference type="InterPro" id="IPR000933">
    <property type="entry name" value="Glyco_hydro_29"/>
</dbReference>
<evidence type="ECO:0000313" key="14">
    <source>
        <dbReference type="Proteomes" id="UP000030645"/>
    </source>
</evidence>
<dbReference type="SUPFAM" id="SSF51445">
    <property type="entry name" value="(Trans)glycosidases"/>
    <property type="match status" value="1"/>
</dbReference>
<dbReference type="Gene3D" id="3.20.20.80">
    <property type="entry name" value="Glycosidases"/>
    <property type="match status" value="1"/>
</dbReference>
<comment type="similarity">
    <text evidence="2">Belongs to the glycosyl hydrolase 29 family.</text>
</comment>
<evidence type="ECO:0000256" key="9">
    <source>
        <dbReference type="ARBA" id="ARBA00023295"/>
    </source>
</evidence>
<dbReference type="AlphaFoldDB" id="W9SJJ0"/>
<evidence type="ECO:0000256" key="5">
    <source>
        <dbReference type="ARBA" id="ARBA00022525"/>
    </source>
</evidence>
<dbReference type="Gene3D" id="2.60.120.260">
    <property type="entry name" value="Galactose-binding domain-like"/>
    <property type="match status" value="1"/>
</dbReference>
<dbReference type="EC" id="3.2.1.51" evidence="3"/>
<dbReference type="Proteomes" id="UP000030645">
    <property type="component" value="Unassembled WGS sequence"/>
</dbReference>
<dbReference type="InterPro" id="IPR057739">
    <property type="entry name" value="Glyco_hydro_29_N"/>
</dbReference>